<name>A0ABW3ILG8_9RHOB</name>
<keyword evidence="1" id="KW-0812">Transmembrane</keyword>
<keyword evidence="3" id="KW-1185">Reference proteome</keyword>
<keyword evidence="1" id="KW-0472">Membrane</keyword>
<gene>
    <name evidence="2" type="ORF">ACFQ2S_04685</name>
</gene>
<evidence type="ECO:0000256" key="1">
    <source>
        <dbReference type="SAM" id="Phobius"/>
    </source>
</evidence>
<accession>A0ABW3ILG8</accession>
<protein>
    <submittedName>
        <fullName evidence="2">Uncharacterized protein</fullName>
    </submittedName>
</protein>
<evidence type="ECO:0000313" key="2">
    <source>
        <dbReference type="EMBL" id="MFD0978941.1"/>
    </source>
</evidence>
<evidence type="ECO:0000313" key="3">
    <source>
        <dbReference type="Proteomes" id="UP001597108"/>
    </source>
</evidence>
<dbReference type="RefSeq" id="WP_386073115.1">
    <property type="nucleotide sequence ID" value="NZ_JBHTJT010000007.1"/>
</dbReference>
<keyword evidence="1" id="KW-1133">Transmembrane helix</keyword>
<reference evidence="3" key="1">
    <citation type="journal article" date="2019" name="Int. J. Syst. Evol. Microbiol.">
        <title>The Global Catalogue of Microorganisms (GCM) 10K type strain sequencing project: providing services to taxonomists for standard genome sequencing and annotation.</title>
        <authorList>
            <consortium name="The Broad Institute Genomics Platform"/>
            <consortium name="The Broad Institute Genome Sequencing Center for Infectious Disease"/>
            <person name="Wu L."/>
            <person name="Ma J."/>
        </authorList>
    </citation>
    <scope>NUCLEOTIDE SEQUENCE [LARGE SCALE GENOMIC DNA]</scope>
    <source>
        <strain evidence="3">CCUG 60524</strain>
    </source>
</reference>
<dbReference type="Proteomes" id="UP001597108">
    <property type="component" value="Unassembled WGS sequence"/>
</dbReference>
<proteinExistence type="predicted"/>
<organism evidence="2 3">
    <name type="scientific">Tropicimonas aquimaris</name>
    <dbReference type="NCBI Taxonomy" id="914152"/>
    <lineage>
        <taxon>Bacteria</taxon>
        <taxon>Pseudomonadati</taxon>
        <taxon>Pseudomonadota</taxon>
        <taxon>Alphaproteobacteria</taxon>
        <taxon>Rhodobacterales</taxon>
        <taxon>Roseobacteraceae</taxon>
        <taxon>Tropicimonas</taxon>
    </lineage>
</organism>
<sequence length="124" mass="14062">MMENSLPETNAALALLMREKLGVRGADRLEVKLRRAGGLLPRALRKDAKYLVDMEKLYANPKLRRQIDSARVSEASANLRRHLEAIDPRDRRIGWMLGVVTPLAFNLLLIAAAFITWLVWTGRV</sequence>
<feature type="transmembrane region" description="Helical" evidence="1">
    <location>
        <begin position="95"/>
        <end position="120"/>
    </location>
</feature>
<comment type="caution">
    <text evidence="2">The sequence shown here is derived from an EMBL/GenBank/DDBJ whole genome shotgun (WGS) entry which is preliminary data.</text>
</comment>
<dbReference type="EMBL" id="JBHTJT010000007">
    <property type="protein sequence ID" value="MFD0978941.1"/>
    <property type="molecule type" value="Genomic_DNA"/>
</dbReference>